<organism evidence="1 2">
    <name type="scientific">Streblomastix strix</name>
    <dbReference type="NCBI Taxonomy" id="222440"/>
    <lineage>
        <taxon>Eukaryota</taxon>
        <taxon>Metamonada</taxon>
        <taxon>Preaxostyla</taxon>
        <taxon>Oxymonadida</taxon>
        <taxon>Streblomastigidae</taxon>
        <taxon>Streblomastix</taxon>
    </lineage>
</organism>
<protein>
    <submittedName>
        <fullName evidence="1">Uncharacterized protein</fullName>
    </submittedName>
</protein>
<dbReference type="EMBL" id="SNRW01001813">
    <property type="protein sequence ID" value="KAA6394922.1"/>
    <property type="molecule type" value="Genomic_DNA"/>
</dbReference>
<evidence type="ECO:0000313" key="2">
    <source>
        <dbReference type="Proteomes" id="UP000324800"/>
    </source>
</evidence>
<comment type="caution">
    <text evidence="1">The sequence shown here is derived from an EMBL/GenBank/DDBJ whole genome shotgun (WGS) entry which is preliminary data.</text>
</comment>
<reference evidence="1 2" key="1">
    <citation type="submission" date="2019-03" db="EMBL/GenBank/DDBJ databases">
        <title>Single cell metagenomics reveals metabolic interactions within the superorganism composed of flagellate Streblomastix strix and complex community of Bacteroidetes bacteria on its surface.</title>
        <authorList>
            <person name="Treitli S.C."/>
            <person name="Kolisko M."/>
            <person name="Husnik F."/>
            <person name="Keeling P."/>
            <person name="Hampl V."/>
        </authorList>
    </citation>
    <scope>NUCLEOTIDE SEQUENCE [LARGE SCALE GENOMIC DNA]</scope>
    <source>
        <strain evidence="1">ST1C</strain>
    </source>
</reference>
<dbReference type="Proteomes" id="UP000324800">
    <property type="component" value="Unassembled WGS sequence"/>
</dbReference>
<sequence length="119" mass="13518">MHSIYICLTMCISNLKINWRYINILLLLGVTNAPIKLSEFETCGELGVCECALEEVARDYSVRACEWNYDIKVCGSVTGDCRFELFWLIFVVSRLSDDGYCILMSVSSSADCLRFLVSF</sequence>
<proteinExistence type="predicted"/>
<accession>A0A5J4WK69</accession>
<dbReference type="AlphaFoldDB" id="A0A5J4WK69"/>
<name>A0A5J4WK69_9EUKA</name>
<evidence type="ECO:0000313" key="1">
    <source>
        <dbReference type="EMBL" id="KAA6394922.1"/>
    </source>
</evidence>
<gene>
    <name evidence="1" type="ORF">EZS28_009554</name>
</gene>